<name>A0A9Q1CHX5_HOLLE</name>
<evidence type="ECO:0000256" key="2">
    <source>
        <dbReference type="ARBA" id="ARBA00022771"/>
    </source>
</evidence>
<dbReference type="PROSITE" id="PS01360">
    <property type="entry name" value="ZF_MYND_1"/>
    <property type="match status" value="1"/>
</dbReference>
<dbReference type="AlphaFoldDB" id="A0A9Q1CHX5"/>
<accession>A0A9Q1CHX5</accession>
<evidence type="ECO:0000256" key="1">
    <source>
        <dbReference type="ARBA" id="ARBA00022723"/>
    </source>
</evidence>
<keyword evidence="7" id="KW-1185">Reference proteome</keyword>
<dbReference type="PANTHER" id="PTHR12298:SF4">
    <property type="entry name" value="PROGRAMMED CELL DEATH PROTEIN 2"/>
    <property type="match status" value="1"/>
</dbReference>
<dbReference type="Gene3D" id="6.10.140.2220">
    <property type="match status" value="1"/>
</dbReference>
<evidence type="ECO:0000313" key="6">
    <source>
        <dbReference type="EMBL" id="KAJ8045235.1"/>
    </source>
</evidence>
<dbReference type="Pfam" id="PF04194">
    <property type="entry name" value="PDCD2_C"/>
    <property type="match status" value="1"/>
</dbReference>
<dbReference type="InterPro" id="IPR002893">
    <property type="entry name" value="Znf_MYND"/>
</dbReference>
<reference evidence="6" key="1">
    <citation type="submission" date="2021-10" db="EMBL/GenBank/DDBJ databases">
        <title>Tropical sea cucumber genome reveals ecological adaptation and Cuvierian tubules defense mechanism.</title>
        <authorList>
            <person name="Chen T."/>
        </authorList>
    </citation>
    <scope>NUCLEOTIDE SEQUENCE</scope>
    <source>
        <strain evidence="6">Nanhai2018</strain>
        <tissue evidence="6">Muscle</tissue>
    </source>
</reference>
<dbReference type="InterPro" id="IPR007320">
    <property type="entry name" value="PDCD2_C"/>
</dbReference>
<dbReference type="GO" id="GO:0005634">
    <property type="term" value="C:nucleus"/>
    <property type="evidence" value="ECO:0007669"/>
    <property type="project" value="TreeGrafter"/>
</dbReference>
<keyword evidence="3" id="KW-0862">Zinc</keyword>
<dbReference type="Pfam" id="PF01753">
    <property type="entry name" value="zf-MYND"/>
    <property type="match status" value="1"/>
</dbReference>
<keyword evidence="1" id="KW-0479">Metal-binding</keyword>
<dbReference type="OrthoDB" id="443682at2759"/>
<dbReference type="EMBL" id="JAIZAY010000003">
    <property type="protein sequence ID" value="KAJ8045235.1"/>
    <property type="molecule type" value="Genomic_DNA"/>
</dbReference>
<comment type="caution">
    <text evidence="6">The sequence shown here is derived from an EMBL/GenBank/DDBJ whole genome shotgun (WGS) entry which is preliminary data.</text>
</comment>
<evidence type="ECO:0000256" key="3">
    <source>
        <dbReference type="ARBA" id="ARBA00022833"/>
    </source>
</evidence>
<gene>
    <name evidence="6" type="ORF">HOLleu_08199</name>
</gene>
<dbReference type="GO" id="GO:0005737">
    <property type="term" value="C:cytoplasm"/>
    <property type="evidence" value="ECO:0007669"/>
    <property type="project" value="InterPro"/>
</dbReference>
<protein>
    <submittedName>
        <fullName evidence="6">Programmed cell death protein 2</fullName>
    </submittedName>
</protein>
<evidence type="ECO:0000313" key="7">
    <source>
        <dbReference type="Proteomes" id="UP001152320"/>
    </source>
</evidence>
<dbReference type="PROSITE" id="PS50865">
    <property type="entry name" value="ZF_MYND_2"/>
    <property type="match status" value="1"/>
</dbReference>
<dbReference type="SUPFAM" id="SSF144232">
    <property type="entry name" value="HIT/MYND zinc finger-like"/>
    <property type="match status" value="1"/>
</dbReference>
<feature type="domain" description="MYND-type" evidence="5">
    <location>
        <begin position="136"/>
        <end position="174"/>
    </location>
</feature>
<evidence type="ECO:0000259" key="5">
    <source>
        <dbReference type="PROSITE" id="PS50865"/>
    </source>
</evidence>
<dbReference type="Proteomes" id="UP001152320">
    <property type="component" value="Chromosome 3"/>
</dbReference>
<evidence type="ECO:0000256" key="4">
    <source>
        <dbReference type="PROSITE-ProRule" id="PRU00134"/>
    </source>
</evidence>
<keyword evidence="2 4" id="KW-0863">Zinc-finger</keyword>
<sequence length="353" mass="40797">MAASMQENAVELGFVEKAENWRLTSPHFPSKIGGKPSWLAFSNLPCNERLQCKLCKKECIFLLQVYSPIDDRDDTFHRVVFLFVCRNPSCHTHNSNEPFHAFRCQLPRRNEFYDFEPVSDDTNVNVDCEKFGIYLCQVCGCDAGSKKCSKCHKVRYCSRDHQIIHWKNGHKENCGKADGDQSVPPKVLFPEYEIVTEPEPQADNITTNQDEESETHYNLKETRETFSTEELESMAVKATKDDDHFQAFKDRVNLEPDQVLRYDRGKEPLWVSRHHKPSQEDIPSCQCGAPRIFEFQVMPQLLLHLDVDKVESSIDWGTLAVYTCEASCNHGSPYHEEFVWKQDYEIKSEAQGD</sequence>
<organism evidence="6 7">
    <name type="scientific">Holothuria leucospilota</name>
    <name type="common">Black long sea cucumber</name>
    <name type="synonym">Mertensiothuria leucospilota</name>
    <dbReference type="NCBI Taxonomy" id="206669"/>
    <lineage>
        <taxon>Eukaryota</taxon>
        <taxon>Metazoa</taxon>
        <taxon>Echinodermata</taxon>
        <taxon>Eleutherozoa</taxon>
        <taxon>Echinozoa</taxon>
        <taxon>Holothuroidea</taxon>
        <taxon>Aspidochirotacea</taxon>
        <taxon>Aspidochirotida</taxon>
        <taxon>Holothuriidae</taxon>
        <taxon>Holothuria</taxon>
    </lineage>
</organism>
<proteinExistence type="predicted"/>
<dbReference type="GO" id="GO:0008270">
    <property type="term" value="F:zinc ion binding"/>
    <property type="evidence" value="ECO:0007669"/>
    <property type="project" value="UniProtKB-KW"/>
</dbReference>
<dbReference type="PANTHER" id="PTHR12298">
    <property type="entry name" value="PCDC2 PROGRAMMED CELL DEATH PROTEIN 2 -RELATED"/>
    <property type="match status" value="1"/>
</dbReference>